<dbReference type="AlphaFoldDB" id="A0A1I7YRQ8"/>
<sequence>VSNLAERALNLDLNCPTFVDEPCMRISQGRHPVVEQVLTTPFVANDLGLDDNTRMLVITGPNMGAARLHAVRHALLRTDRAARKRAAGGQRAPERYRAQRTHRVPAPCAARACQPELRPGSGTTGRRAGTGDPASPRAPGPPGNQQPAPRNRASKPGSAQHAAPERPVRQ</sequence>
<dbReference type="Gene3D" id="3.40.50.300">
    <property type="entry name" value="P-loop containing nucleotide triphosphate hydrolases"/>
    <property type="match status" value="1"/>
</dbReference>
<dbReference type="Proteomes" id="UP000095287">
    <property type="component" value="Unplaced"/>
</dbReference>
<feature type="compositionally biased region" description="Low complexity" evidence="1">
    <location>
        <begin position="118"/>
        <end position="131"/>
    </location>
</feature>
<name>A0A1I7YRQ8_9BILA</name>
<proteinExistence type="predicted"/>
<dbReference type="SUPFAM" id="SSF52540">
    <property type="entry name" value="P-loop containing nucleoside triphosphate hydrolases"/>
    <property type="match status" value="1"/>
</dbReference>
<reference evidence="3" key="1">
    <citation type="submission" date="2016-11" db="UniProtKB">
        <authorList>
            <consortium name="WormBaseParasite"/>
        </authorList>
    </citation>
    <scope>IDENTIFICATION</scope>
</reference>
<keyword evidence="2" id="KW-1185">Reference proteome</keyword>
<evidence type="ECO:0000256" key="1">
    <source>
        <dbReference type="SAM" id="MobiDB-lite"/>
    </source>
</evidence>
<dbReference type="WBParaSite" id="L893_g19041.t1">
    <property type="protein sequence ID" value="L893_g19041.t1"/>
    <property type="gene ID" value="L893_g19041"/>
</dbReference>
<accession>A0A1I7YRQ8</accession>
<evidence type="ECO:0000313" key="3">
    <source>
        <dbReference type="WBParaSite" id="L893_g19041.t1"/>
    </source>
</evidence>
<feature type="region of interest" description="Disordered" evidence="1">
    <location>
        <begin position="81"/>
        <end position="170"/>
    </location>
</feature>
<dbReference type="InterPro" id="IPR027417">
    <property type="entry name" value="P-loop_NTPase"/>
</dbReference>
<organism evidence="2 3">
    <name type="scientific">Steinernema glaseri</name>
    <dbReference type="NCBI Taxonomy" id="37863"/>
    <lineage>
        <taxon>Eukaryota</taxon>
        <taxon>Metazoa</taxon>
        <taxon>Ecdysozoa</taxon>
        <taxon>Nematoda</taxon>
        <taxon>Chromadorea</taxon>
        <taxon>Rhabditida</taxon>
        <taxon>Tylenchina</taxon>
        <taxon>Panagrolaimomorpha</taxon>
        <taxon>Strongyloidoidea</taxon>
        <taxon>Steinernematidae</taxon>
        <taxon>Steinernema</taxon>
    </lineage>
</organism>
<protein>
    <submittedName>
        <fullName evidence="3">Aspartate carbamoyltransferase</fullName>
    </submittedName>
</protein>
<evidence type="ECO:0000313" key="2">
    <source>
        <dbReference type="Proteomes" id="UP000095287"/>
    </source>
</evidence>